<proteinExistence type="predicted"/>
<protein>
    <submittedName>
        <fullName evidence="1">Uncharacterized protein</fullName>
    </submittedName>
</protein>
<dbReference type="RefSeq" id="WP_261936403.1">
    <property type="nucleotide sequence ID" value="NZ_AP018817.1"/>
</dbReference>
<sequence>MTDQTHLLHFTPVPHTRRARGWTVDAQIAFIAALSRYGVVAQAARSVGCSPRSAYYLRGRPGAESFAAAWDWALDMGLDESRARAIALSRERQERPIVRRGRVVGTRIETNHRLLFAALRALGAERTGARAAMPHRTRIAIRAIGARLAELGPFNPAEWALLRPALAALRGDPAIDAPLSQSVPHGK</sequence>
<gene>
    <name evidence="1" type="ORF">SBA_ch1_14850</name>
</gene>
<evidence type="ECO:0000313" key="2">
    <source>
        <dbReference type="Proteomes" id="UP001059971"/>
    </source>
</evidence>
<dbReference type="Proteomes" id="UP001059971">
    <property type="component" value="Chromosome 1"/>
</dbReference>
<organism evidence="1 2">
    <name type="scientific">Sphingomonas bisphenolicum</name>
    <dbReference type="NCBI Taxonomy" id="296544"/>
    <lineage>
        <taxon>Bacteria</taxon>
        <taxon>Pseudomonadati</taxon>
        <taxon>Pseudomonadota</taxon>
        <taxon>Alphaproteobacteria</taxon>
        <taxon>Sphingomonadales</taxon>
        <taxon>Sphingomonadaceae</taxon>
        <taxon>Sphingomonas</taxon>
    </lineage>
</organism>
<dbReference type="EMBL" id="AP018817">
    <property type="protein sequence ID" value="BBF69285.1"/>
    <property type="molecule type" value="Genomic_DNA"/>
</dbReference>
<keyword evidence="2" id="KW-1185">Reference proteome</keyword>
<name>A0ABM7G413_9SPHN</name>
<reference evidence="1" key="1">
    <citation type="submission" date="2018-07" db="EMBL/GenBank/DDBJ databases">
        <title>Complete genome sequence of Sphingomonas bisphenolicum strain AO1, a bisphenol A degradative bacterium isolated from Japanese farm field.</title>
        <authorList>
            <person name="Murakami M."/>
            <person name="Koh M."/>
            <person name="Koba S."/>
            <person name="Matsumura Y."/>
        </authorList>
    </citation>
    <scope>NUCLEOTIDE SEQUENCE</scope>
    <source>
        <strain evidence="1">AO1</strain>
    </source>
</reference>
<evidence type="ECO:0000313" key="1">
    <source>
        <dbReference type="EMBL" id="BBF69285.1"/>
    </source>
</evidence>
<accession>A0ABM7G413</accession>